<comment type="catalytic activity">
    <reaction evidence="6">
        <text>3'-dephospho-CoA + GTP = GDP + CoA + H(+)</text>
        <dbReference type="Rhea" id="RHEA:61156"/>
        <dbReference type="ChEBI" id="CHEBI:15378"/>
        <dbReference type="ChEBI" id="CHEBI:37565"/>
        <dbReference type="ChEBI" id="CHEBI:57287"/>
        <dbReference type="ChEBI" id="CHEBI:57328"/>
        <dbReference type="ChEBI" id="CHEBI:58189"/>
        <dbReference type="EC" id="2.7.1.237"/>
    </reaction>
</comment>
<evidence type="ECO:0000313" key="7">
    <source>
        <dbReference type="EMBL" id="HEW63545.1"/>
    </source>
</evidence>
<dbReference type="RefSeq" id="WP_014557580.1">
    <property type="nucleotide sequence ID" value="NZ_DSFH01000014.1"/>
</dbReference>
<name>A0A2J6N8K4_9CREN</name>
<accession>A0A2J6N8K4</accession>
<evidence type="ECO:0000313" key="9">
    <source>
        <dbReference type="Proteomes" id="UP000237153"/>
    </source>
</evidence>
<dbReference type="PANTHER" id="PTHR40732:SF1">
    <property type="entry name" value="GTP-DEPENDENT DEPHOSPHO-COA KINASE"/>
    <property type="match status" value="1"/>
</dbReference>
<dbReference type="AlphaFoldDB" id="A0A2J6N8K4"/>
<protein>
    <recommendedName>
        <fullName evidence="6">GTP-dependent dephospho-CoA kinase</fullName>
        <ecNumber evidence="6">2.7.1.237</ecNumber>
    </recommendedName>
    <alternativeName>
        <fullName evidence="6">Dephospho-coenzyme A kinase</fullName>
        <shortName evidence="6">DPCK</shortName>
    </alternativeName>
</protein>
<dbReference type="InterPro" id="IPR007164">
    <property type="entry name" value="GTP-dep_dephospho-CoA_kin"/>
</dbReference>
<dbReference type="EMBL" id="PNIM01000001">
    <property type="protein sequence ID" value="PMB76073.1"/>
    <property type="molecule type" value="Genomic_DNA"/>
</dbReference>
<keyword evidence="4 6" id="KW-0173">Coenzyme A biosynthesis</keyword>
<dbReference type="Proteomes" id="UP000886076">
    <property type="component" value="Unassembled WGS sequence"/>
</dbReference>
<evidence type="ECO:0000256" key="5">
    <source>
        <dbReference type="ARBA" id="ARBA00023134"/>
    </source>
</evidence>
<comment type="similarity">
    <text evidence="6">Belongs to the GTP-dependent DPCK family.</text>
</comment>
<comment type="caution">
    <text evidence="6">Lacks conserved residue(s) required for the propagation of feature annotation.</text>
</comment>
<dbReference type="Pfam" id="PF04019">
    <property type="entry name" value="DUF359"/>
    <property type="match status" value="1"/>
</dbReference>
<keyword evidence="2 6" id="KW-0547">Nucleotide-binding</keyword>
<reference evidence="8 9" key="1">
    <citation type="submission" date="2018-01" db="EMBL/GenBank/DDBJ databases">
        <title>Metagenomic assembled genomes from two thermal pools in the Uzon Caldera, Kamchatka, Russia.</title>
        <authorList>
            <person name="Wilkins L."/>
            <person name="Ettinger C."/>
        </authorList>
    </citation>
    <scope>NUCLEOTIDE SEQUENCE [LARGE SCALE GENOMIC DNA]</scope>
    <source>
        <strain evidence="8">ZAV-06</strain>
    </source>
</reference>
<evidence type="ECO:0000313" key="8">
    <source>
        <dbReference type="EMBL" id="PMB76073.1"/>
    </source>
</evidence>
<dbReference type="HAMAP" id="MF_00590">
    <property type="entry name" value="Dephospho_CoA_kinase_GTP_dep"/>
    <property type="match status" value="1"/>
</dbReference>
<comment type="function">
    <text evidence="6">Catalyzes the GTP-dependent phosphorylation of the 3'-hydroxyl group of dephosphocoenzyme A to form coenzyme A (CoA).</text>
</comment>
<dbReference type="EMBL" id="DSFH01000014">
    <property type="protein sequence ID" value="HEW63545.1"/>
    <property type="molecule type" value="Genomic_DNA"/>
</dbReference>
<keyword evidence="5 6" id="KW-0342">GTP-binding</keyword>
<dbReference type="PANTHER" id="PTHR40732">
    <property type="entry name" value="UPF0218 PROTEIN TK1697"/>
    <property type="match status" value="1"/>
</dbReference>
<evidence type="ECO:0000256" key="4">
    <source>
        <dbReference type="ARBA" id="ARBA00022993"/>
    </source>
</evidence>
<sequence length="174" mass="20003">MNDKLKKVLSEPFGPIYSGSSFENLIKTTHNKFRYITIGDYVTEKYIEIAEKSPVLSFVDMQTKRERYDISKIKSYYTDIIEIYNKQGTISKETINEELSEVLINYIQGISSLVIVRGEEDLLSLYVPLLIPMNSSGRVIYGQPGMGAVVFDVNEKTKREISNILQDFYIEFSI</sequence>
<dbReference type="GeneID" id="12449514"/>
<keyword evidence="1 6" id="KW-0808">Transferase</keyword>
<evidence type="ECO:0000256" key="3">
    <source>
        <dbReference type="ARBA" id="ARBA00022777"/>
    </source>
</evidence>
<dbReference type="Proteomes" id="UP000237153">
    <property type="component" value="Unassembled WGS sequence"/>
</dbReference>
<dbReference type="UniPathway" id="UPA00241"/>
<feature type="binding site" evidence="6">
    <location>
        <position position="40"/>
    </location>
    <ligand>
        <name>GTP</name>
        <dbReference type="ChEBI" id="CHEBI:37565"/>
    </ligand>
</feature>
<dbReference type="GO" id="GO:0015937">
    <property type="term" value="P:coenzyme A biosynthetic process"/>
    <property type="evidence" value="ECO:0007669"/>
    <property type="project" value="UniProtKB-UniRule"/>
</dbReference>
<comment type="pathway">
    <text evidence="6">Cofactor biosynthesis; coenzyme A biosynthesis.</text>
</comment>
<keyword evidence="3 6" id="KW-0418">Kinase</keyword>
<dbReference type="GO" id="GO:0005525">
    <property type="term" value="F:GTP binding"/>
    <property type="evidence" value="ECO:0007669"/>
    <property type="project" value="UniProtKB-UniRule"/>
</dbReference>
<gene>
    <name evidence="8" type="ORF">C0188_00160</name>
    <name evidence="7" type="ORF">ENO39_00580</name>
</gene>
<comment type="caution">
    <text evidence="8">The sequence shown here is derived from an EMBL/GenBank/DDBJ whole genome shotgun (WGS) entry which is preliminary data.</text>
</comment>
<reference evidence="7" key="2">
    <citation type="journal article" date="2020" name="mSystems">
        <title>Genome- and Community-Level Interaction Insights into Carbon Utilization and Element Cycling Functions of Hydrothermarchaeota in Hydrothermal Sediment.</title>
        <authorList>
            <person name="Zhou Z."/>
            <person name="Liu Y."/>
            <person name="Xu W."/>
            <person name="Pan J."/>
            <person name="Luo Z.H."/>
            <person name="Li M."/>
        </authorList>
    </citation>
    <scope>NUCLEOTIDE SEQUENCE [LARGE SCALE GENOMIC DNA]</scope>
    <source>
        <strain evidence="7">SpSt-1261</strain>
    </source>
</reference>
<dbReference type="EC" id="2.7.1.237" evidence="6"/>
<feature type="binding site" evidence="6">
    <location>
        <position position="42"/>
    </location>
    <ligand>
        <name>GTP</name>
        <dbReference type="ChEBI" id="CHEBI:37565"/>
    </ligand>
</feature>
<evidence type="ECO:0000256" key="6">
    <source>
        <dbReference type="HAMAP-Rule" id="MF_00590"/>
    </source>
</evidence>
<evidence type="ECO:0000256" key="2">
    <source>
        <dbReference type="ARBA" id="ARBA00022741"/>
    </source>
</evidence>
<evidence type="ECO:0000256" key="1">
    <source>
        <dbReference type="ARBA" id="ARBA00022679"/>
    </source>
</evidence>
<feature type="binding site" evidence="6">
    <location>
        <position position="60"/>
    </location>
    <ligand>
        <name>GTP</name>
        <dbReference type="ChEBI" id="CHEBI:37565"/>
    </ligand>
</feature>
<proteinExistence type="inferred from homology"/>
<organism evidence="8 9">
    <name type="scientific">Fervidicoccus fontis</name>
    <dbReference type="NCBI Taxonomy" id="683846"/>
    <lineage>
        <taxon>Archaea</taxon>
        <taxon>Thermoproteota</taxon>
        <taxon>Thermoprotei</taxon>
        <taxon>Fervidicoccales</taxon>
        <taxon>Fervidicoccaceae</taxon>
        <taxon>Fervidicoccus</taxon>
    </lineage>
</organism>
<dbReference type="GO" id="GO:0016301">
    <property type="term" value="F:kinase activity"/>
    <property type="evidence" value="ECO:0007669"/>
    <property type="project" value="UniProtKB-UniRule"/>
</dbReference>
<feature type="binding site" evidence="6">
    <location>
        <position position="120"/>
    </location>
    <ligand>
        <name>GTP</name>
        <dbReference type="ChEBI" id="CHEBI:37565"/>
    </ligand>
</feature>